<proteinExistence type="predicted"/>
<dbReference type="GO" id="GO:0008270">
    <property type="term" value="F:zinc ion binding"/>
    <property type="evidence" value="ECO:0007669"/>
    <property type="project" value="UniProtKB-KW"/>
</dbReference>
<dbReference type="GeneID" id="19301664"/>
<evidence type="ECO:0000313" key="6">
    <source>
        <dbReference type="EMBL" id="EPQ56120.1"/>
    </source>
</evidence>
<dbReference type="Pfam" id="PF01753">
    <property type="entry name" value="zf-MYND"/>
    <property type="match status" value="1"/>
</dbReference>
<evidence type="ECO:0000313" key="7">
    <source>
        <dbReference type="Proteomes" id="UP000030669"/>
    </source>
</evidence>
<dbReference type="EMBL" id="KB469300">
    <property type="protein sequence ID" value="EPQ56120.1"/>
    <property type="molecule type" value="Genomic_DNA"/>
</dbReference>
<sequence>MQCKEIGYRSNVFPSEIDPAVMKRLGENFQRMKALYGDFGFGAVHRMAEGKRGNSCEDWLFWGKLAREIHLTLVPCGLVDPAIVHAILRHTGLPMPNGRSFSKEEGENTSKEWNSYVDHYIAQGTDPREPIEIERAAKIGVSCGALYRTCQGANCQKLEGRDVTKLLLCSKCKMSVYCSRNCQASDWKTHKLICSQTGPHGQPEQMLPSQAAIQKYIMPNMFKGLVEDMDLILGNTYPVALRL</sequence>
<dbReference type="PROSITE" id="PS50865">
    <property type="entry name" value="ZF_MYND_2"/>
    <property type="match status" value="1"/>
</dbReference>
<protein>
    <recommendedName>
        <fullName evidence="5">MYND-type domain-containing protein</fullName>
    </recommendedName>
</protein>
<dbReference type="Gene3D" id="6.10.140.2220">
    <property type="match status" value="1"/>
</dbReference>
<evidence type="ECO:0000256" key="3">
    <source>
        <dbReference type="ARBA" id="ARBA00022833"/>
    </source>
</evidence>
<keyword evidence="3" id="KW-0862">Zinc</keyword>
<dbReference type="Proteomes" id="UP000030669">
    <property type="component" value="Unassembled WGS sequence"/>
</dbReference>
<evidence type="ECO:0000256" key="1">
    <source>
        <dbReference type="ARBA" id="ARBA00022723"/>
    </source>
</evidence>
<evidence type="ECO:0000256" key="4">
    <source>
        <dbReference type="PROSITE-ProRule" id="PRU00134"/>
    </source>
</evidence>
<dbReference type="InterPro" id="IPR002893">
    <property type="entry name" value="Znf_MYND"/>
</dbReference>
<dbReference type="OrthoDB" id="432970at2759"/>
<feature type="domain" description="MYND-type" evidence="5">
    <location>
        <begin position="152"/>
        <end position="194"/>
    </location>
</feature>
<keyword evidence="7" id="KW-1185">Reference proteome</keyword>
<dbReference type="RefSeq" id="XP_007864895.1">
    <property type="nucleotide sequence ID" value="XM_007866704.1"/>
</dbReference>
<organism evidence="6 7">
    <name type="scientific">Gloeophyllum trabeum (strain ATCC 11539 / FP-39264 / Madison 617)</name>
    <name type="common">Brown rot fungus</name>
    <dbReference type="NCBI Taxonomy" id="670483"/>
    <lineage>
        <taxon>Eukaryota</taxon>
        <taxon>Fungi</taxon>
        <taxon>Dikarya</taxon>
        <taxon>Basidiomycota</taxon>
        <taxon>Agaricomycotina</taxon>
        <taxon>Agaricomycetes</taxon>
        <taxon>Gloeophyllales</taxon>
        <taxon>Gloeophyllaceae</taxon>
        <taxon>Gloeophyllum</taxon>
    </lineage>
</organism>
<keyword evidence="1" id="KW-0479">Metal-binding</keyword>
<keyword evidence="2 4" id="KW-0863">Zinc-finger</keyword>
<reference evidence="6 7" key="1">
    <citation type="journal article" date="2012" name="Science">
        <title>The Paleozoic origin of enzymatic lignin decomposition reconstructed from 31 fungal genomes.</title>
        <authorList>
            <person name="Floudas D."/>
            <person name="Binder M."/>
            <person name="Riley R."/>
            <person name="Barry K."/>
            <person name="Blanchette R.A."/>
            <person name="Henrissat B."/>
            <person name="Martinez A.T."/>
            <person name="Otillar R."/>
            <person name="Spatafora J.W."/>
            <person name="Yadav J.S."/>
            <person name="Aerts A."/>
            <person name="Benoit I."/>
            <person name="Boyd A."/>
            <person name="Carlson A."/>
            <person name="Copeland A."/>
            <person name="Coutinho P.M."/>
            <person name="de Vries R.P."/>
            <person name="Ferreira P."/>
            <person name="Findley K."/>
            <person name="Foster B."/>
            <person name="Gaskell J."/>
            <person name="Glotzer D."/>
            <person name="Gorecki P."/>
            <person name="Heitman J."/>
            <person name="Hesse C."/>
            <person name="Hori C."/>
            <person name="Igarashi K."/>
            <person name="Jurgens J.A."/>
            <person name="Kallen N."/>
            <person name="Kersten P."/>
            <person name="Kohler A."/>
            <person name="Kuees U."/>
            <person name="Kumar T.K.A."/>
            <person name="Kuo A."/>
            <person name="LaButti K."/>
            <person name="Larrondo L.F."/>
            <person name="Lindquist E."/>
            <person name="Ling A."/>
            <person name="Lombard V."/>
            <person name="Lucas S."/>
            <person name="Lundell T."/>
            <person name="Martin R."/>
            <person name="McLaughlin D.J."/>
            <person name="Morgenstern I."/>
            <person name="Morin E."/>
            <person name="Murat C."/>
            <person name="Nagy L.G."/>
            <person name="Nolan M."/>
            <person name="Ohm R.A."/>
            <person name="Patyshakuliyeva A."/>
            <person name="Rokas A."/>
            <person name="Ruiz-Duenas F.J."/>
            <person name="Sabat G."/>
            <person name="Salamov A."/>
            <person name="Samejima M."/>
            <person name="Schmutz J."/>
            <person name="Slot J.C."/>
            <person name="St John F."/>
            <person name="Stenlid J."/>
            <person name="Sun H."/>
            <person name="Sun S."/>
            <person name="Syed K."/>
            <person name="Tsang A."/>
            <person name="Wiebenga A."/>
            <person name="Young D."/>
            <person name="Pisabarro A."/>
            <person name="Eastwood D.C."/>
            <person name="Martin F."/>
            <person name="Cullen D."/>
            <person name="Grigoriev I.V."/>
            <person name="Hibbett D.S."/>
        </authorList>
    </citation>
    <scope>NUCLEOTIDE SEQUENCE [LARGE SCALE GENOMIC DNA]</scope>
    <source>
        <strain evidence="6 7">ATCC 11539</strain>
    </source>
</reference>
<accession>S7RNP2</accession>
<name>S7RNP2_GLOTA</name>
<dbReference type="SUPFAM" id="SSF144232">
    <property type="entry name" value="HIT/MYND zinc finger-like"/>
    <property type="match status" value="1"/>
</dbReference>
<gene>
    <name evidence="6" type="ORF">GLOTRDRAFT_128077</name>
</gene>
<evidence type="ECO:0000259" key="5">
    <source>
        <dbReference type="PROSITE" id="PS50865"/>
    </source>
</evidence>
<dbReference type="HOGENOM" id="CLU_1142685_0_0_1"/>
<evidence type="ECO:0000256" key="2">
    <source>
        <dbReference type="ARBA" id="ARBA00022771"/>
    </source>
</evidence>
<dbReference type="AlphaFoldDB" id="S7RNP2"/>
<dbReference type="KEGG" id="gtr:GLOTRDRAFT_128077"/>